<dbReference type="GO" id="GO:0015074">
    <property type="term" value="P:DNA integration"/>
    <property type="evidence" value="ECO:0007669"/>
    <property type="project" value="UniProtKB-KW"/>
</dbReference>
<evidence type="ECO:0000256" key="3">
    <source>
        <dbReference type="ARBA" id="ARBA00022759"/>
    </source>
</evidence>
<protein>
    <recommendedName>
        <fullName evidence="10">Integrase catalytic domain-containing protein</fullName>
    </recommendedName>
</protein>
<proteinExistence type="predicted"/>
<dbReference type="GO" id="GO:0004519">
    <property type="term" value="F:endonuclease activity"/>
    <property type="evidence" value="ECO:0007669"/>
    <property type="project" value="UniProtKB-KW"/>
</dbReference>
<dbReference type="GO" id="GO:0003964">
    <property type="term" value="F:RNA-directed DNA polymerase activity"/>
    <property type="evidence" value="ECO:0007669"/>
    <property type="project" value="UniProtKB-KW"/>
</dbReference>
<dbReference type="InterPro" id="IPR039537">
    <property type="entry name" value="Retrotran_Ty1/copia-like"/>
</dbReference>
<dbReference type="InterPro" id="IPR001584">
    <property type="entry name" value="Integrase_cat-core"/>
</dbReference>
<keyword evidence="3" id="KW-0255">Endonuclease</keyword>
<feature type="domain" description="Integrase catalytic" evidence="10">
    <location>
        <begin position="420"/>
        <end position="547"/>
    </location>
</feature>
<dbReference type="GO" id="GO:0006310">
    <property type="term" value="P:DNA recombination"/>
    <property type="evidence" value="ECO:0007669"/>
    <property type="project" value="UniProtKB-KW"/>
</dbReference>
<dbReference type="Gene3D" id="3.30.420.10">
    <property type="entry name" value="Ribonuclease H-like superfamily/Ribonuclease H"/>
    <property type="match status" value="1"/>
</dbReference>
<dbReference type="InterPro" id="IPR012337">
    <property type="entry name" value="RNaseH-like_sf"/>
</dbReference>
<organism evidence="11">
    <name type="scientific">Tanacetum cinerariifolium</name>
    <name type="common">Dalmatian daisy</name>
    <name type="synonym">Chrysanthemum cinerariifolium</name>
    <dbReference type="NCBI Taxonomy" id="118510"/>
    <lineage>
        <taxon>Eukaryota</taxon>
        <taxon>Viridiplantae</taxon>
        <taxon>Streptophyta</taxon>
        <taxon>Embryophyta</taxon>
        <taxon>Tracheophyta</taxon>
        <taxon>Spermatophyta</taxon>
        <taxon>Magnoliopsida</taxon>
        <taxon>eudicotyledons</taxon>
        <taxon>Gunneridae</taxon>
        <taxon>Pentapetalae</taxon>
        <taxon>asterids</taxon>
        <taxon>campanulids</taxon>
        <taxon>Asterales</taxon>
        <taxon>Asteraceae</taxon>
        <taxon>Asteroideae</taxon>
        <taxon>Anthemideae</taxon>
        <taxon>Anthemidinae</taxon>
        <taxon>Tanacetum</taxon>
    </lineage>
</organism>
<evidence type="ECO:0000259" key="10">
    <source>
        <dbReference type="PROSITE" id="PS50994"/>
    </source>
</evidence>
<dbReference type="PROSITE" id="PS50994">
    <property type="entry name" value="INTEGRASE"/>
    <property type="match status" value="1"/>
</dbReference>
<dbReference type="EMBL" id="BKCJ010010175">
    <property type="protein sequence ID" value="GEU90396.1"/>
    <property type="molecule type" value="Genomic_DNA"/>
</dbReference>
<keyword evidence="8" id="KW-0548">Nucleotidyltransferase</keyword>
<evidence type="ECO:0000256" key="9">
    <source>
        <dbReference type="ARBA" id="ARBA00023172"/>
    </source>
</evidence>
<dbReference type="GO" id="GO:0016787">
    <property type="term" value="F:hydrolase activity"/>
    <property type="evidence" value="ECO:0007669"/>
    <property type="project" value="UniProtKB-KW"/>
</dbReference>
<keyword evidence="9" id="KW-0233">DNA recombination</keyword>
<keyword evidence="6" id="KW-0229">DNA integration</keyword>
<evidence type="ECO:0000256" key="1">
    <source>
        <dbReference type="ARBA" id="ARBA00022722"/>
    </source>
</evidence>
<name>A0A6L2NWC3_TANCI</name>
<evidence type="ECO:0000256" key="5">
    <source>
        <dbReference type="ARBA" id="ARBA00022842"/>
    </source>
</evidence>
<keyword evidence="8" id="KW-0239">DNA-directed DNA polymerase</keyword>
<dbReference type="PANTHER" id="PTHR42648:SF11">
    <property type="entry name" value="TRANSPOSON TY4-P GAG-POL POLYPROTEIN"/>
    <property type="match status" value="1"/>
</dbReference>
<keyword evidence="8" id="KW-0808">Transferase</keyword>
<evidence type="ECO:0000256" key="6">
    <source>
        <dbReference type="ARBA" id="ARBA00022908"/>
    </source>
</evidence>
<evidence type="ECO:0000313" key="11">
    <source>
        <dbReference type="EMBL" id="GEU90396.1"/>
    </source>
</evidence>
<keyword evidence="4" id="KW-0378">Hydrolase</keyword>
<keyword evidence="5" id="KW-0460">Magnesium</keyword>
<dbReference type="Pfam" id="PF00665">
    <property type="entry name" value="rve"/>
    <property type="match status" value="1"/>
</dbReference>
<evidence type="ECO:0000256" key="2">
    <source>
        <dbReference type="ARBA" id="ARBA00022723"/>
    </source>
</evidence>
<dbReference type="AlphaFoldDB" id="A0A6L2NWC3"/>
<accession>A0A6L2NWC3</accession>
<evidence type="ECO:0000256" key="4">
    <source>
        <dbReference type="ARBA" id="ARBA00022801"/>
    </source>
</evidence>
<keyword evidence="2" id="KW-0479">Metal-binding</keyword>
<gene>
    <name evidence="11" type="ORF">Tci_062374</name>
</gene>
<comment type="caution">
    <text evidence="11">The sequence shown here is derived from an EMBL/GenBank/DDBJ whole genome shotgun (WGS) entry which is preliminary data.</text>
</comment>
<reference evidence="11" key="1">
    <citation type="journal article" date="2019" name="Sci. Rep.">
        <title>Draft genome of Tanacetum cinerariifolium, the natural source of mosquito coil.</title>
        <authorList>
            <person name="Yamashiro T."/>
            <person name="Shiraishi A."/>
            <person name="Satake H."/>
            <person name="Nakayama K."/>
        </authorList>
    </citation>
    <scope>NUCLEOTIDE SEQUENCE</scope>
</reference>
<dbReference type="InterPro" id="IPR036397">
    <property type="entry name" value="RNaseH_sf"/>
</dbReference>
<dbReference type="GO" id="GO:0003676">
    <property type="term" value="F:nucleic acid binding"/>
    <property type="evidence" value="ECO:0007669"/>
    <property type="project" value="InterPro"/>
</dbReference>
<keyword evidence="1" id="KW-0540">Nuclease</keyword>
<evidence type="ECO:0000256" key="8">
    <source>
        <dbReference type="ARBA" id="ARBA00022932"/>
    </source>
</evidence>
<keyword evidence="7" id="KW-0695">RNA-directed DNA polymerase</keyword>
<dbReference type="GO" id="GO:0003887">
    <property type="term" value="F:DNA-directed DNA polymerase activity"/>
    <property type="evidence" value="ECO:0007669"/>
    <property type="project" value="UniProtKB-KW"/>
</dbReference>
<evidence type="ECO:0000256" key="7">
    <source>
        <dbReference type="ARBA" id="ARBA00022918"/>
    </source>
</evidence>
<dbReference type="GO" id="GO:0046872">
    <property type="term" value="F:metal ion binding"/>
    <property type="evidence" value="ECO:0007669"/>
    <property type="project" value="UniProtKB-KW"/>
</dbReference>
<dbReference type="SUPFAM" id="SSF53098">
    <property type="entry name" value="Ribonuclease H-like"/>
    <property type="match status" value="1"/>
</dbReference>
<sequence>MKAGDKDPSPMLAPGNYVQWKFKIKRYINTKPNNELIHYCLQNPPYKFKWTKMNVPVAEGSSKTTTEVYMENYKNMSHDIRDQLNTEAKAVQIILTGIDNDIYSTVDAYDAKNFGPIFDAEPLQKVQNDDDIYNVFANEREHPKQPEYVIDTYPDEHNIIIYSWDTSHDIEQDDQDNNDDLAKERDLLAFLIEKLKCEIDDRVISTTNVNRPQLKSNQLEDRVLHNNSQGKMPEVEDHRMNFKFSNNKNYVTACNDSLNAKTLNVNFVRVTCGKCLLNDKHDMCVLHYIYGLNTGTKQLIVVPISTREPKRTMNQSVATTLKRTVASESINQKPRSTIRKQYEQISKTCKWGSTVSNTPSSSNSFVARRYNSIHRQLWELKAHDEKSQAFIILWRNFWGNNLLIGSRGTDLYSITLQDTFTPNPIFLMAKATSSQAWLWHHRLSHLNIDTINLLSKVERFNGKKYMLLTIDDYSRYTWAHFLRSKDETPQVLIDFFKLVRRGLHAQVRTIQTDKGTKFSNKTLHEYFAQEGIEHQTSVSQRPKQNNAEAIATTCFIQNRSLVIPRHEKTPYHIISGRKSSVKFFHIFGSLCYIVRDGENLDKMKEKEQVIRNPSQSVRTRRQLETDGEMCMFALTVSQTEPKNIKEAMADSVWIEAMQEQLHQFDQLDV</sequence>
<dbReference type="PANTHER" id="PTHR42648">
    <property type="entry name" value="TRANSPOSASE, PUTATIVE-RELATED"/>
    <property type="match status" value="1"/>
</dbReference>